<evidence type="ECO:0000313" key="5">
    <source>
        <dbReference type="EMBL" id="ROP81141.1"/>
    </source>
</evidence>
<comment type="caution">
    <text evidence="5">The sequence shown here is derived from an EMBL/GenBank/DDBJ whole genome shotgun (WGS) entry which is preliminary data.</text>
</comment>
<evidence type="ECO:0000313" key="6">
    <source>
        <dbReference type="Proteomes" id="UP000278222"/>
    </source>
</evidence>
<evidence type="ECO:0000256" key="2">
    <source>
        <dbReference type="ARBA" id="ARBA00022723"/>
    </source>
</evidence>
<comment type="similarity">
    <text evidence="1">Belongs to the HpcH/HpaI aldolase family.</text>
</comment>
<dbReference type="Proteomes" id="UP000278222">
    <property type="component" value="Unassembled WGS sequence"/>
</dbReference>
<protein>
    <submittedName>
        <fullName evidence="5">4-hydroxy-2-oxoheptanedioate aldolase</fullName>
    </submittedName>
</protein>
<dbReference type="OrthoDB" id="9802624at2"/>
<dbReference type="SUPFAM" id="SSF51621">
    <property type="entry name" value="Phosphoenolpyruvate/pyruvate domain"/>
    <property type="match status" value="1"/>
</dbReference>
<feature type="domain" description="HpcH/HpaI aldolase/citrate lyase" evidence="4">
    <location>
        <begin position="30"/>
        <end position="243"/>
    </location>
</feature>
<accession>A0A3N1KJY6</accession>
<dbReference type="PANTHER" id="PTHR30502">
    <property type="entry name" value="2-KETO-3-DEOXY-L-RHAMNONATE ALDOLASE"/>
    <property type="match status" value="1"/>
</dbReference>
<sequence>MKQNNVLKIWKEGGCVVNGWLAIPSGFSAEVMAQGVAGLTWDSITVDMQHGVQDYGSAVPCIQAINTTSVTPFVRVPWLDEGAIMKSLDAGALGVICPMINTADQAKRLVEACRYPPLGQRSFGPIRAGFYGNDYQPEANASIAVMAMIETQQALDNLEAILSTPGLDGVYVGPADLSLSLTGKVGFDHAEGTMQYDAIMGILAACKKHGVHAGIHTGSGDYAAKMAQKGFQFTTIGSDSRLLQVGMQAELTKVRTAGGGLKAGPY</sequence>
<dbReference type="RefSeq" id="WP_123694779.1">
    <property type="nucleotide sequence ID" value="NZ_AP019700.1"/>
</dbReference>
<dbReference type="Gene3D" id="3.20.20.60">
    <property type="entry name" value="Phosphoenolpyruvate-binding domains"/>
    <property type="match status" value="1"/>
</dbReference>
<organism evidence="5 6">
    <name type="scientific">Stella humosa</name>
    <dbReference type="NCBI Taxonomy" id="94"/>
    <lineage>
        <taxon>Bacteria</taxon>
        <taxon>Pseudomonadati</taxon>
        <taxon>Pseudomonadota</taxon>
        <taxon>Alphaproteobacteria</taxon>
        <taxon>Rhodospirillales</taxon>
        <taxon>Stellaceae</taxon>
        <taxon>Stella</taxon>
    </lineage>
</organism>
<evidence type="ECO:0000256" key="1">
    <source>
        <dbReference type="ARBA" id="ARBA00005568"/>
    </source>
</evidence>
<dbReference type="PANTHER" id="PTHR30502:SF0">
    <property type="entry name" value="PHOSPHOENOLPYRUVATE CARBOXYLASE FAMILY PROTEIN"/>
    <property type="match status" value="1"/>
</dbReference>
<dbReference type="GO" id="GO:0005737">
    <property type="term" value="C:cytoplasm"/>
    <property type="evidence" value="ECO:0007669"/>
    <property type="project" value="TreeGrafter"/>
</dbReference>
<dbReference type="InterPro" id="IPR050251">
    <property type="entry name" value="HpcH-HpaI_aldolase"/>
</dbReference>
<dbReference type="Pfam" id="PF03328">
    <property type="entry name" value="HpcH_HpaI"/>
    <property type="match status" value="1"/>
</dbReference>
<evidence type="ECO:0000259" key="4">
    <source>
        <dbReference type="Pfam" id="PF03328"/>
    </source>
</evidence>
<keyword evidence="2" id="KW-0479">Metal-binding</keyword>
<proteinExistence type="inferred from homology"/>
<evidence type="ECO:0000256" key="3">
    <source>
        <dbReference type="ARBA" id="ARBA00023239"/>
    </source>
</evidence>
<dbReference type="AlphaFoldDB" id="A0A3N1KJY6"/>
<keyword evidence="6" id="KW-1185">Reference proteome</keyword>
<dbReference type="InterPro" id="IPR040442">
    <property type="entry name" value="Pyrv_kinase-like_dom_sf"/>
</dbReference>
<dbReference type="InterPro" id="IPR015813">
    <property type="entry name" value="Pyrv/PenolPyrv_kinase-like_dom"/>
</dbReference>
<reference evidence="5 6" key="1">
    <citation type="submission" date="2018-11" db="EMBL/GenBank/DDBJ databases">
        <title>Genomic Encyclopedia of Type Strains, Phase IV (KMG-IV): sequencing the most valuable type-strain genomes for metagenomic binning, comparative biology and taxonomic classification.</title>
        <authorList>
            <person name="Goeker M."/>
        </authorList>
    </citation>
    <scope>NUCLEOTIDE SEQUENCE [LARGE SCALE GENOMIC DNA]</scope>
    <source>
        <strain evidence="5 6">DSM 5900</strain>
    </source>
</reference>
<keyword evidence="3" id="KW-0456">Lyase</keyword>
<name>A0A3N1KJY6_9PROT</name>
<dbReference type="GO" id="GO:0016832">
    <property type="term" value="F:aldehyde-lyase activity"/>
    <property type="evidence" value="ECO:0007669"/>
    <property type="project" value="TreeGrafter"/>
</dbReference>
<dbReference type="InterPro" id="IPR005000">
    <property type="entry name" value="Aldolase/citrate-lyase_domain"/>
</dbReference>
<dbReference type="EMBL" id="RJKX01000018">
    <property type="protein sequence ID" value="ROP81141.1"/>
    <property type="molecule type" value="Genomic_DNA"/>
</dbReference>
<gene>
    <name evidence="5" type="ORF">EDC65_4996</name>
</gene>
<dbReference type="GO" id="GO:0046872">
    <property type="term" value="F:metal ion binding"/>
    <property type="evidence" value="ECO:0007669"/>
    <property type="project" value="UniProtKB-KW"/>
</dbReference>